<dbReference type="PROSITE" id="PS50977">
    <property type="entry name" value="HTH_TETR_2"/>
    <property type="match status" value="1"/>
</dbReference>
<dbReference type="InterPro" id="IPR041490">
    <property type="entry name" value="KstR2_TetR_C"/>
</dbReference>
<dbReference type="Gene3D" id="1.10.10.60">
    <property type="entry name" value="Homeodomain-like"/>
    <property type="match status" value="1"/>
</dbReference>
<dbReference type="InterPro" id="IPR050109">
    <property type="entry name" value="HTH-type_TetR-like_transc_reg"/>
</dbReference>
<keyword evidence="5" id="KW-1185">Reference proteome</keyword>
<dbReference type="SUPFAM" id="SSF48498">
    <property type="entry name" value="Tetracyclin repressor-like, C-terminal domain"/>
    <property type="match status" value="1"/>
</dbReference>
<feature type="DNA-binding region" description="H-T-H motif" evidence="2">
    <location>
        <begin position="35"/>
        <end position="54"/>
    </location>
</feature>
<reference evidence="4" key="1">
    <citation type="submission" date="2021-11" db="EMBL/GenBank/DDBJ databases">
        <title>Streptomyces corallinus and Kineosporia corallina sp. nov., two new coral-derived marine actinobacteria.</title>
        <authorList>
            <person name="Buangrab K."/>
            <person name="Sutthacheep M."/>
            <person name="Yeemin T."/>
            <person name="Harunari E."/>
            <person name="Igarashi Y."/>
            <person name="Sripreechasak P."/>
            <person name="Kanchanasin P."/>
            <person name="Tanasupawat S."/>
            <person name="Phongsopitanun W."/>
        </authorList>
    </citation>
    <scope>NUCLEOTIDE SEQUENCE</scope>
    <source>
        <strain evidence="4">JCM 31032</strain>
    </source>
</reference>
<proteinExistence type="predicted"/>
<dbReference type="Proteomes" id="UP001138997">
    <property type="component" value="Unassembled WGS sequence"/>
</dbReference>
<dbReference type="GO" id="GO:0000976">
    <property type="term" value="F:transcription cis-regulatory region binding"/>
    <property type="evidence" value="ECO:0007669"/>
    <property type="project" value="TreeGrafter"/>
</dbReference>
<dbReference type="PANTHER" id="PTHR30055">
    <property type="entry name" value="HTH-TYPE TRANSCRIPTIONAL REGULATOR RUTR"/>
    <property type="match status" value="1"/>
</dbReference>
<dbReference type="InterPro" id="IPR009057">
    <property type="entry name" value="Homeodomain-like_sf"/>
</dbReference>
<comment type="caution">
    <text evidence="4">The sequence shown here is derived from an EMBL/GenBank/DDBJ whole genome shotgun (WGS) entry which is preliminary data.</text>
</comment>
<dbReference type="AlphaFoldDB" id="A0A9X1SVS4"/>
<accession>A0A9X1SVS4</accession>
<evidence type="ECO:0000256" key="1">
    <source>
        <dbReference type="ARBA" id="ARBA00023125"/>
    </source>
</evidence>
<dbReference type="Pfam" id="PF00440">
    <property type="entry name" value="TetR_N"/>
    <property type="match status" value="1"/>
</dbReference>
<dbReference type="GO" id="GO:0003700">
    <property type="term" value="F:DNA-binding transcription factor activity"/>
    <property type="evidence" value="ECO:0007669"/>
    <property type="project" value="TreeGrafter"/>
</dbReference>
<evidence type="ECO:0000313" key="5">
    <source>
        <dbReference type="Proteomes" id="UP001138997"/>
    </source>
</evidence>
<dbReference type="RefSeq" id="WP_231446140.1">
    <property type="nucleotide sequence ID" value="NZ_JAJOMB010000014.1"/>
</dbReference>
<sequence length="199" mass="20877">MRSDEELSFIERARRRQFVECALDSLHEKGFAGTSLAAVAERAGVAKSVVVYHFGSKQALLEAVVDSVYAGAAPAVLAAVEGAGGPRERLLAYVRACVLFAADNGRALAAVGEVFRNLRTADGGLRYTAADSDALISYVEGLLEDGQDAGELGDFHARTVAVMIRASIDALPGLFSADPDLQGADVADRMGDAVARMTS</sequence>
<dbReference type="Pfam" id="PF17932">
    <property type="entry name" value="TetR_C_24"/>
    <property type="match status" value="1"/>
</dbReference>
<evidence type="ECO:0000256" key="2">
    <source>
        <dbReference type="PROSITE-ProRule" id="PRU00335"/>
    </source>
</evidence>
<feature type="domain" description="HTH tetR-type" evidence="3">
    <location>
        <begin position="12"/>
        <end position="72"/>
    </location>
</feature>
<dbReference type="SUPFAM" id="SSF46689">
    <property type="entry name" value="Homeodomain-like"/>
    <property type="match status" value="1"/>
</dbReference>
<keyword evidence="1 2" id="KW-0238">DNA-binding</keyword>
<dbReference type="InterPro" id="IPR036271">
    <property type="entry name" value="Tet_transcr_reg_TetR-rel_C_sf"/>
</dbReference>
<gene>
    <name evidence="4" type="ORF">LR394_24080</name>
</gene>
<evidence type="ECO:0000259" key="3">
    <source>
        <dbReference type="PROSITE" id="PS50977"/>
    </source>
</evidence>
<organism evidence="4 5">
    <name type="scientific">Kineosporia babensis</name>
    <dbReference type="NCBI Taxonomy" id="499548"/>
    <lineage>
        <taxon>Bacteria</taxon>
        <taxon>Bacillati</taxon>
        <taxon>Actinomycetota</taxon>
        <taxon>Actinomycetes</taxon>
        <taxon>Kineosporiales</taxon>
        <taxon>Kineosporiaceae</taxon>
        <taxon>Kineosporia</taxon>
    </lineage>
</organism>
<dbReference type="Gene3D" id="1.10.357.10">
    <property type="entry name" value="Tetracycline Repressor, domain 2"/>
    <property type="match status" value="1"/>
</dbReference>
<dbReference type="EMBL" id="JAJOMB010000014">
    <property type="protein sequence ID" value="MCD5313991.1"/>
    <property type="molecule type" value="Genomic_DNA"/>
</dbReference>
<dbReference type="InterPro" id="IPR001647">
    <property type="entry name" value="HTH_TetR"/>
</dbReference>
<protein>
    <submittedName>
        <fullName evidence="4">TetR/AcrR family transcriptional regulator</fullName>
    </submittedName>
</protein>
<evidence type="ECO:0000313" key="4">
    <source>
        <dbReference type="EMBL" id="MCD5313991.1"/>
    </source>
</evidence>
<dbReference type="PRINTS" id="PR00455">
    <property type="entry name" value="HTHTETR"/>
</dbReference>
<dbReference type="PANTHER" id="PTHR30055:SF223">
    <property type="entry name" value="HTH-TYPE TRANSCRIPTIONAL REGULATOR UIDR"/>
    <property type="match status" value="1"/>
</dbReference>
<name>A0A9X1SVS4_9ACTN</name>